<gene>
    <name evidence="2" type="ORF">ABT322_22650</name>
</gene>
<reference evidence="2 3" key="1">
    <citation type="submission" date="2024-06" db="EMBL/GenBank/DDBJ databases">
        <title>The Natural Products Discovery Center: Release of the First 8490 Sequenced Strains for Exploring Actinobacteria Biosynthetic Diversity.</title>
        <authorList>
            <person name="Kalkreuter E."/>
            <person name="Kautsar S.A."/>
            <person name="Yang D."/>
            <person name="Bader C.D."/>
            <person name="Teijaro C.N."/>
            <person name="Fluegel L."/>
            <person name="Davis C.M."/>
            <person name="Simpson J.R."/>
            <person name="Lauterbach L."/>
            <person name="Steele A.D."/>
            <person name="Gui C."/>
            <person name="Meng S."/>
            <person name="Li G."/>
            <person name="Viehrig K."/>
            <person name="Ye F."/>
            <person name="Su P."/>
            <person name="Kiefer A.F."/>
            <person name="Nichols A."/>
            <person name="Cepeda A.J."/>
            <person name="Yan W."/>
            <person name="Fan B."/>
            <person name="Jiang Y."/>
            <person name="Adhikari A."/>
            <person name="Zheng C.-J."/>
            <person name="Schuster L."/>
            <person name="Cowan T.M."/>
            <person name="Smanski M.J."/>
            <person name="Chevrette M.G."/>
            <person name="De Carvalho L.P.S."/>
            <person name="Shen B."/>
        </authorList>
    </citation>
    <scope>NUCLEOTIDE SEQUENCE [LARGE SCALE GENOMIC DNA]</scope>
    <source>
        <strain evidence="2 3">NPDC000632</strain>
    </source>
</reference>
<comment type="caution">
    <text evidence="2">The sequence shown here is derived from an EMBL/GenBank/DDBJ whole genome shotgun (WGS) entry which is preliminary data.</text>
</comment>
<proteinExistence type="predicted"/>
<feature type="compositionally biased region" description="Basic and acidic residues" evidence="1">
    <location>
        <begin position="26"/>
        <end position="37"/>
    </location>
</feature>
<keyword evidence="3" id="KW-1185">Reference proteome</keyword>
<sequence>RIGEEPIDLLRAVGNKPAAQQATALEELKTERTKGEGRQGQTNPSGRNGQRQERPQRDRSGDYDVITSLPQAD</sequence>
<feature type="region of interest" description="Disordered" evidence="1">
    <location>
        <begin position="1"/>
        <end position="73"/>
    </location>
</feature>
<accession>A0ABV1VJ30</accession>
<feature type="non-terminal residue" evidence="2">
    <location>
        <position position="1"/>
    </location>
</feature>
<feature type="compositionally biased region" description="Basic and acidic residues" evidence="1">
    <location>
        <begin position="50"/>
        <end position="62"/>
    </location>
</feature>
<evidence type="ECO:0000313" key="2">
    <source>
        <dbReference type="EMBL" id="MER6906502.1"/>
    </source>
</evidence>
<name>A0ABV1VJ30_9ACTN</name>
<evidence type="ECO:0000313" key="3">
    <source>
        <dbReference type="Proteomes" id="UP001490330"/>
    </source>
</evidence>
<feature type="compositionally biased region" description="Polar residues" evidence="1">
    <location>
        <begin position="39"/>
        <end position="49"/>
    </location>
</feature>
<dbReference type="Proteomes" id="UP001490330">
    <property type="component" value="Unassembled WGS sequence"/>
</dbReference>
<protein>
    <submittedName>
        <fullName evidence="2">Plasmid partitioning protein</fullName>
    </submittedName>
</protein>
<organism evidence="2 3">
    <name type="scientific">Streptomyces flaveolus</name>
    <dbReference type="NCBI Taxonomy" id="67297"/>
    <lineage>
        <taxon>Bacteria</taxon>
        <taxon>Bacillati</taxon>
        <taxon>Actinomycetota</taxon>
        <taxon>Actinomycetes</taxon>
        <taxon>Kitasatosporales</taxon>
        <taxon>Streptomycetaceae</taxon>
        <taxon>Streptomyces</taxon>
    </lineage>
</organism>
<evidence type="ECO:0000256" key="1">
    <source>
        <dbReference type="SAM" id="MobiDB-lite"/>
    </source>
</evidence>
<dbReference type="EMBL" id="JBEPCV010000023">
    <property type="protein sequence ID" value="MER6906502.1"/>
    <property type="molecule type" value="Genomic_DNA"/>
</dbReference>